<dbReference type="Pfam" id="PF00931">
    <property type="entry name" value="NB-ARC"/>
    <property type="match status" value="1"/>
</dbReference>
<evidence type="ECO:0000313" key="4">
    <source>
        <dbReference type="Proteomes" id="UP000006727"/>
    </source>
</evidence>
<organism evidence="3 4">
    <name type="scientific">Physcomitrium patens</name>
    <name type="common">Spreading-leaved earth moss</name>
    <name type="synonym">Physcomitrella patens</name>
    <dbReference type="NCBI Taxonomy" id="3218"/>
    <lineage>
        <taxon>Eukaryota</taxon>
        <taxon>Viridiplantae</taxon>
        <taxon>Streptophyta</taxon>
        <taxon>Embryophyta</taxon>
        <taxon>Bryophyta</taxon>
        <taxon>Bryophytina</taxon>
        <taxon>Bryopsida</taxon>
        <taxon>Funariidae</taxon>
        <taxon>Funariales</taxon>
        <taxon>Funariaceae</taxon>
        <taxon>Physcomitrium</taxon>
    </lineage>
</organism>
<dbReference type="InterPro" id="IPR000719">
    <property type="entry name" value="Prot_kinase_dom"/>
</dbReference>
<dbReference type="PRINTS" id="PR00364">
    <property type="entry name" value="DISEASERSIST"/>
</dbReference>
<reference evidence="3" key="3">
    <citation type="submission" date="2020-12" db="UniProtKB">
        <authorList>
            <consortium name="EnsemblPlants"/>
        </authorList>
    </citation>
    <scope>IDENTIFICATION</scope>
</reference>
<dbReference type="SMART" id="SM00220">
    <property type="entry name" value="S_TKc"/>
    <property type="match status" value="1"/>
</dbReference>
<dbReference type="GO" id="GO:0043531">
    <property type="term" value="F:ADP binding"/>
    <property type="evidence" value="ECO:0007669"/>
    <property type="project" value="InterPro"/>
</dbReference>
<dbReference type="AlphaFoldDB" id="A0A7I4D5K1"/>
<dbReference type="Gene3D" id="1.10.510.10">
    <property type="entry name" value="Transferase(Phosphotransferase) domain 1"/>
    <property type="match status" value="1"/>
</dbReference>
<evidence type="ECO:0000256" key="1">
    <source>
        <dbReference type="ARBA" id="ARBA00022614"/>
    </source>
</evidence>
<dbReference type="Pfam" id="PF23282">
    <property type="entry name" value="WHD_ROQ1"/>
    <property type="match status" value="1"/>
</dbReference>
<dbReference type="Proteomes" id="UP000006727">
    <property type="component" value="Chromosome 2"/>
</dbReference>
<dbReference type="PANTHER" id="PTHR24362">
    <property type="entry name" value="SERINE/THREONINE-PROTEIN KINASE NEK"/>
    <property type="match status" value="1"/>
</dbReference>
<dbReference type="EMBL" id="ABEU02000002">
    <property type="status" value="NOT_ANNOTATED_CDS"/>
    <property type="molecule type" value="Genomic_DNA"/>
</dbReference>
<gene>
    <name evidence="3" type="primary">LOC112279124</name>
</gene>
<dbReference type="GO" id="GO:0004674">
    <property type="term" value="F:protein serine/threonine kinase activity"/>
    <property type="evidence" value="ECO:0000318"/>
    <property type="project" value="GO_Central"/>
</dbReference>
<dbReference type="PROSITE" id="PS00108">
    <property type="entry name" value="PROTEIN_KINASE_ST"/>
    <property type="match status" value="1"/>
</dbReference>
<reference evidence="3 4" key="2">
    <citation type="journal article" date="2018" name="Plant J.">
        <title>The Physcomitrella patens chromosome-scale assembly reveals moss genome structure and evolution.</title>
        <authorList>
            <person name="Lang D."/>
            <person name="Ullrich K.K."/>
            <person name="Murat F."/>
            <person name="Fuchs J."/>
            <person name="Jenkins J."/>
            <person name="Haas F.B."/>
            <person name="Piednoel M."/>
            <person name="Gundlach H."/>
            <person name="Van Bel M."/>
            <person name="Meyberg R."/>
            <person name="Vives C."/>
            <person name="Morata J."/>
            <person name="Symeonidi A."/>
            <person name="Hiss M."/>
            <person name="Muchero W."/>
            <person name="Kamisugi Y."/>
            <person name="Saleh O."/>
            <person name="Blanc G."/>
            <person name="Decker E.L."/>
            <person name="van Gessel N."/>
            <person name="Grimwood J."/>
            <person name="Hayes R.D."/>
            <person name="Graham S.W."/>
            <person name="Gunter L.E."/>
            <person name="McDaniel S.F."/>
            <person name="Hoernstein S.N.W."/>
            <person name="Larsson A."/>
            <person name="Li F.W."/>
            <person name="Perroud P.F."/>
            <person name="Phillips J."/>
            <person name="Ranjan P."/>
            <person name="Rokshar D.S."/>
            <person name="Rothfels C.J."/>
            <person name="Schneider L."/>
            <person name="Shu S."/>
            <person name="Stevenson D.W."/>
            <person name="Thummler F."/>
            <person name="Tillich M."/>
            <person name="Villarreal Aguilar J.C."/>
            <person name="Widiez T."/>
            <person name="Wong G.K."/>
            <person name="Wymore A."/>
            <person name="Zhang Y."/>
            <person name="Zimmer A.D."/>
            <person name="Quatrano R.S."/>
            <person name="Mayer K.F.X."/>
            <person name="Goodstein D."/>
            <person name="Casacuberta J.M."/>
            <person name="Vandepoele K."/>
            <person name="Reski R."/>
            <person name="Cuming A.C."/>
            <person name="Tuskan G.A."/>
            <person name="Maumus F."/>
            <person name="Salse J."/>
            <person name="Schmutz J."/>
            <person name="Rensing S.A."/>
        </authorList>
    </citation>
    <scope>NUCLEOTIDE SEQUENCE [LARGE SCALE GENOMIC DNA]</scope>
    <source>
        <strain evidence="3 4">cv. Gransden 2004</strain>
    </source>
</reference>
<dbReference type="PROSITE" id="PS50011">
    <property type="entry name" value="PROTEIN_KINASE_DOM"/>
    <property type="match status" value="1"/>
</dbReference>
<reference evidence="3 4" key="1">
    <citation type="journal article" date="2008" name="Science">
        <title>The Physcomitrella genome reveals evolutionary insights into the conquest of land by plants.</title>
        <authorList>
            <person name="Rensing S."/>
            <person name="Lang D."/>
            <person name="Zimmer A."/>
            <person name="Terry A."/>
            <person name="Salamov A."/>
            <person name="Shapiro H."/>
            <person name="Nishiyama T."/>
            <person name="Perroud P.-F."/>
            <person name="Lindquist E."/>
            <person name="Kamisugi Y."/>
            <person name="Tanahashi T."/>
            <person name="Sakakibara K."/>
            <person name="Fujita T."/>
            <person name="Oishi K."/>
            <person name="Shin-I T."/>
            <person name="Kuroki Y."/>
            <person name="Toyoda A."/>
            <person name="Suzuki Y."/>
            <person name="Hashimoto A."/>
            <person name="Yamaguchi K."/>
            <person name="Sugano A."/>
            <person name="Kohara Y."/>
            <person name="Fujiyama A."/>
            <person name="Anterola A."/>
            <person name="Aoki S."/>
            <person name="Ashton N."/>
            <person name="Barbazuk W.B."/>
            <person name="Barker E."/>
            <person name="Bennetzen J."/>
            <person name="Bezanilla M."/>
            <person name="Blankenship R."/>
            <person name="Cho S.H."/>
            <person name="Dutcher S."/>
            <person name="Estelle M."/>
            <person name="Fawcett J.A."/>
            <person name="Gundlach H."/>
            <person name="Hanada K."/>
            <person name="Heyl A."/>
            <person name="Hicks K.A."/>
            <person name="Hugh J."/>
            <person name="Lohr M."/>
            <person name="Mayer K."/>
            <person name="Melkozernov A."/>
            <person name="Murata T."/>
            <person name="Nelson D."/>
            <person name="Pils B."/>
            <person name="Prigge M."/>
            <person name="Reiss B."/>
            <person name="Renner T."/>
            <person name="Rombauts S."/>
            <person name="Rushton P."/>
            <person name="Sanderfoot A."/>
            <person name="Schween G."/>
            <person name="Shiu S.-H."/>
            <person name="Stueber K."/>
            <person name="Theodoulou F.L."/>
            <person name="Tu H."/>
            <person name="Van de Peer Y."/>
            <person name="Verrier P.J."/>
            <person name="Waters E."/>
            <person name="Wood A."/>
            <person name="Yang L."/>
            <person name="Cove D."/>
            <person name="Cuming A."/>
            <person name="Hasebe M."/>
            <person name="Lucas S."/>
            <person name="Mishler D.B."/>
            <person name="Reski R."/>
            <person name="Grigoriev I."/>
            <person name="Quatrano R.S."/>
            <person name="Boore J.L."/>
        </authorList>
    </citation>
    <scope>NUCLEOTIDE SEQUENCE [LARGE SCALE GENOMIC DNA]</scope>
    <source>
        <strain evidence="3 4">cv. Gransden 2004</strain>
    </source>
</reference>
<dbReference type="Gene3D" id="3.40.50.300">
    <property type="entry name" value="P-loop containing nucleotide triphosphate hydrolases"/>
    <property type="match status" value="1"/>
</dbReference>
<proteinExistence type="predicted"/>
<dbReference type="InterPro" id="IPR002182">
    <property type="entry name" value="NB-ARC"/>
</dbReference>
<dbReference type="InterPro" id="IPR058192">
    <property type="entry name" value="WHD_ROQ1-like"/>
</dbReference>
<evidence type="ECO:0000259" key="2">
    <source>
        <dbReference type="PROSITE" id="PS50011"/>
    </source>
</evidence>
<dbReference type="PANTHER" id="PTHR24362:SF309">
    <property type="entry name" value="PROTEIN KINASE DOMAIN-CONTAINING PROTEIN"/>
    <property type="match status" value="1"/>
</dbReference>
<sequence length="900" mass="104482">MELSLDMDFSELGFGSIQNQNEEPFNARQCKNLLLTLEKRWKDIKTIIGPHVHIFLPLLEDLFRIIVKAKGVVASCIGNWQLIALLQRSNKETFREILLELEWFYNMLCEVANKKGLCTRLEREKCVQFDPCNLEEIEQDEEELYARLRNEANKAFNDSNDSKLINYILQWQSCIQQYESGVVDKMKLPLEFPLPNFGECPTILKGDNFVVVSVTTWLGFKSITKTISFEGHHANNIIEKEAHILSSLNHPNIIKVFYCGYYFESRNVGKYIIGMEKGNTNLASLLFEDKTFELSLMSKIDMMLQIASGMCYLHDVKVAHRDLKPENVVVMDFEIEKIKNGGYLHLKLIDFGTSKVKVKEYEVPTREWPYGTRGYIAPEAMRPKYGPFVEIDAFKADVFSFGMMCCDILIQDRHDFDDKDIPKNVKSKMMSLQSINCHKNLIAIIKECLIIENPSRRPLFHEICEKLKECKKVILEETIENTLVASNSKVQVWKKCSLNCIQLPQIWNMHTIWIFFVTLCENQRKSNNNYLNISNNVINFQSSLQMRIVELEKNFLQNDIVGVVGIPGIGKTTSVRNFHIYIDRKISNKNISSLYGKNSKVEASFDDISSLQNIIMWDLKNDYLVELNKILKSLDVKDEAKDLIEGKQLLAKELHIKNYLLILDDIPNFEVLQQLIDVTMFDKKRSKLIVTSRKSDVLKNYISEGGKMELLSLTKNEAMEIFSKHAFEDECSKIPYLDKISIEIVDACSGHPLSLEIVGSSLNGQTRIRVWEQALQRLKRAMICHNSNDIWTRLKPYFDDLNNKEKTMFLDIACFFSKDIWSEIIPKHTIIHFYEYEIENPNSILLSLKEKSFIKIDEYGIISIHDLLRDMGRRVSREEFDGVRKWNESNESFTNFNHEV</sequence>
<accession>A0A7I4D5K1</accession>
<name>A0A7I4D5K1_PHYPA</name>
<dbReference type="InterPro" id="IPR042197">
    <property type="entry name" value="Apaf_helical"/>
</dbReference>
<dbReference type="Gramene" id="Pp3c2_730V3.1">
    <property type="protein sequence ID" value="Pp3c2_730V3.1"/>
    <property type="gene ID" value="Pp3c2_730"/>
</dbReference>
<protein>
    <recommendedName>
        <fullName evidence="2">Protein kinase domain-containing protein</fullName>
    </recommendedName>
</protein>
<dbReference type="Gene3D" id="1.10.8.430">
    <property type="entry name" value="Helical domain of apoptotic protease-activating factors"/>
    <property type="match status" value="1"/>
</dbReference>
<dbReference type="EnsemblPlants" id="Pp3c2_730V3.1">
    <property type="protein sequence ID" value="Pp3c2_730V3.1"/>
    <property type="gene ID" value="Pp3c2_730"/>
</dbReference>
<dbReference type="GO" id="GO:0005524">
    <property type="term" value="F:ATP binding"/>
    <property type="evidence" value="ECO:0007669"/>
    <property type="project" value="InterPro"/>
</dbReference>
<dbReference type="InterPro" id="IPR011009">
    <property type="entry name" value="Kinase-like_dom_sf"/>
</dbReference>
<dbReference type="GeneID" id="112279124"/>
<keyword evidence="1" id="KW-0433">Leucine-rich repeat</keyword>
<evidence type="ECO:0000313" key="3">
    <source>
        <dbReference type="EnsemblPlants" id="Pp3c2_730V3.1"/>
    </source>
</evidence>
<dbReference type="SUPFAM" id="SSF52540">
    <property type="entry name" value="P-loop containing nucleoside triphosphate hydrolases"/>
    <property type="match status" value="1"/>
</dbReference>
<dbReference type="RefSeq" id="XP_024369033.1">
    <property type="nucleotide sequence ID" value="XM_024513265.2"/>
</dbReference>
<dbReference type="Pfam" id="PF00069">
    <property type="entry name" value="Pkinase"/>
    <property type="match status" value="1"/>
</dbReference>
<dbReference type="SUPFAM" id="SSF56112">
    <property type="entry name" value="Protein kinase-like (PK-like)"/>
    <property type="match status" value="1"/>
</dbReference>
<dbReference type="InParanoid" id="A0A7I4D5K1"/>
<dbReference type="InterPro" id="IPR027417">
    <property type="entry name" value="P-loop_NTPase"/>
</dbReference>
<keyword evidence="4" id="KW-1185">Reference proteome</keyword>
<dbReference type="InterPro" id="IPR008271">
    <property type="entry name" value="Ser/Thr_kinase_AS"/>
</dbReference>
<feature type="domain" description="Protein kinase" evidence="2">
    <location>
        <begin position="197"/>
        <end position="474"/>
    </location>
</feature>
<dbReference type="GO" id="GO:0007165">
    <property type="term" value="P:signal transduction"/>
    <property type="evidence" value="ECO:0000318"/>
    <property type="project" value="GO_Central"/>
</dbReference>